<feature type="non-terminal residue" evidence="1">
    <location>
        <position position="1"/>
    </location>
</feature>
<gene>
    <name evidence="1" type="ORF">LCGC14_2040990</name>
</gene>
<protein>
    <submittedName>
        <fullName evidence="1">Uncharacterized protein</fullName>
    </submittedName>
</protein>
<comment type="caution">
    <text evidence="1">The sequence shown here is derived from an EMBL/GenBank/DDBJ whole genome shotgun (WGS) entry which is preliminary data.</text>
</comment>
<evidence type="ECO:0000313" key="1">
    <source>
        <dbReference type="EMBL" id="KKL76829.1"/>
    </source>
</evidence>
<dbReference type="AlphaFoldDB" id="A0A0F9ES59"/>
<accession>A0A0F9ES59</accession>
<name>A0A0F9ES59_9ZZZZ</name>
<dbReference type="EMBL" id="LAZR01023930">
    <property type="protein sequence ID" value="KKL76829.1"/>
    <property type="molecule type" value="Genomic_DNA"/>
</dbReference>
<organism evidence="1">
    <name type="scientific">marine sediment metagenome</name>
    <dbReference type="NCBI Taxonomy" id="412755"/>
    <lineage>
        <taxon>unclassified sequences</taxon>
        <taxon>metagenomes</taxon>
        <taxon>ecological metagenomes</taxon>
    </lineage>
</organism>
<sequence>SLNRTIFVKYSPFNLSFVNSVDFFDVIYKEINQTDAEPEGQNSSHGIFQITSDAYDGNINIWARYNNSPHECLTKQTFAGTNYSNPTQGDLKVYESERANSGSGIQVFNATWLAQTFTVGEESDDERFDINNLTTFFESASATQSDEIIISIRAVNSSNAPTGPDLDNGSLDNLSIFGSSGNWKNVTLNQTFFLNEGTQYAIIMKVPNATGGKATWQTAGNNVYPGGQRWSSSNSGVSWSVIDTFDFMFIVEGFDETFGTNLNITNLTVDNQIIVSDIDSSQVGNVFSYNMINCSAYTFAFIPFEYICFSSRCSECVPTQDFTDNCDVMI</sequence>
<proteinExistence type="predicted"/>
<reference evidence="1" key="1">
    <citation type="journal article" date="2015" name="Nature">
        <title>Complex archaea that bridge the gap between prokaryotes and eukaryotes.</title>
        <authorList>
            <person name="Spang A."/>
            <person name="Saw J.H."/>
            <person name="Jorgensen S.L."/>
            <person name="Zaremba-Niedzwiedzka K."/>
            <person name="Martijn J."/>
            <person name="Lind A.E."/>
            <person name="van Eijk R."/>
            <person name="Schleper C."/>
            <person name="Guy L."/>
            <person name="Ettema T.J."/>
        </authorList>
    </citation>
    <scope>NUCLEOTIDE SEQUENCE</scope>
</reference>